<proteinExistence type="predicted"/>
<dbReference type="AlphaFoldDB" id="A0A7Z9C1G0"/>
<organism evidence="1 2">
    <name type="scientific">Planktothrix serta PCC 8927</name>
    <dbReference type="NCBI Taxonomy" id="671068"/>
    <lineage>
        <taxon>Bacteria</taxon>
        <taxon>Bacillati</taxon>
        <taxon>Cyanobacteriota</taxon>
        <taxon>Cyanophyceae</taxon>
        <taxon>Oscillatoriophycideae</taxon>
        <taxon>Oscillatoriales</taxon>
        <taxon>Microcoleaceae</taxon>
        <taxon>Planktothrix</taxon>
    </lineage>
</organism>
<dbReference type="SUPFAM" id="SSF52540">
    <property type="entry name" value="P-loop containing nucleoside triphosphate hydrolases"/>
    <property type="match status" value="1"/>
</dbReference>
<dbReference type="RefSeq" id="WP_083617150.1">
    <property type="nucleotide sequence ID" value="NZ_LR734827.1"/>
</dbReference>
<dbReference type="PANTHER" id="PTHR10285">
    <property type="entry name" value="URIDINE KINASE"/>
    <property type="match status" value="1"/>
</dbReference>
<name>A0A7Z9C1G0_9CYAN</name>
<comment type="caution">
    <text evidence="1">The sequence shown here is derived from an EMBL/GenBank/DDBJ whole genome shotgun (WGS) entry which is preliminary data.</text>
</comment>
<sequence>MIEILQAWAHGQPPHVTDLELLEQWELSDSKQAILWGITPENVRLKLQGRSHLFCKLFQENFDFPLLSQQLETLWKFWLPFATQLAESRQQLGRPLVQGILGGQGTGKTTLAKVLTRILSLFHYDTISLSLDDLYKTYLERQQLQRVDPRLIWRGPPATHDVELGIQVLDQLRQPLPGQTIAIPRFDKSLWQGAGDRISPEFVTGIDIILFEGWFVGCRPIDPQQFNSAPVPIITIADQQFARDMNEQLKEYIPLWEKLDQLIILNPVDYRLSKQWRIQAEHDMILTGKSGMTDAEISQFVDYFWKALHPELFINPLIKNSQLVNLIVEINPDHSVGNIALRAREQGTGNREQ</sequence>
<reference evidence="1" key="1">
    <citation type="submission" date="2019-10" db="EMBL/GenBank/DDBJ databases">
        <authorList>
            <consortium name="Genoscope - CEA"/>
            <person name="William W."/>
        </authorList>
    </citation>
    <scope>NUCLEOTIDE SEQUENCE [LARGE SCALE GENOMIC DNA]</scope>
    <source>
        <strain evidence="1">BBR_PRJEB10992</strain>
    </source>
</reference>
<dbReference type="EMBL" id="CZCU02000168">
    <property type="protein sequence ID" value="VXD25570.1"/>
    <property type="molecule type" value="Genomic_DNA"/>
</dbReference>
<evidence type="ECO:0000313" key="2">
    <source>
        <dbReference type="Proteomes" id="UP000184550"/>
    </source>
</evidence>
<gene>
    <name evidence="1" type="ORF">PL8927_90008</name>
</gene>
<dbReference type="OrthoDB" id="455474at2"/>
<dbReference type="Proteomes" id="UP000184550">
    <property type="component" value="Unassembled WGS sequence"/>
</dbReference>
<evidence type="ECO:0000313" key="1">
    <source>
        <dbReference type="EMBL" id="VXD25570.1"/>
    </source>
</evidence>
<protein>
    <recommendedName>
        <fullName evidence="3">Glycerate kinase</fullName>
    </recommendedName>
</protein>
<keyword evidence="2" id="KW-1185">Reference proteome</keyword>
<accession>A0A7Z9C1G0</accession>
<evidence type="ECO:0008006" key="3">
    <source>
        <dbReference type="Google" id="ProtNLM"/>
    </source>
</evidence>
<dbReference type="Gene3D" id="3.40.50.300">
    <property type="entry name" value="P-loop containing nucleotide triphosphate hydrolases"/>
    <property type="match status" value="1"/>
</dbReference>
<dbReference type="InterPro" id="IPR027417">
    <property type="entry name" value="P-loop_NTPase"/>
</dbReference>